<dbReference type="AlphaFoldDB" id="A0A132A3Q4"/>
<evidence type="ECO:0000313" key="3">
    <source>
        <dbReference type="Proteomes" id="UP000616769"/>
    </source>
</evidence>
<protein>
    <submittedName>
        <fullName evidence="2">Uncharacterized protein</fullName>
    </submittedName>
</protein>
<dbReference type="OrthoDB" id="6516088at2759"/>
<feature type="compositionally biased region" description="Basic and acidic residues" evidence="1">
    <location>
        <begin position="216"/>
        <end position="229"/>
    </location>
</feature>
<feature type="region of interest" description="Disordered" evidence="1">
    <location>
        <begin position="196"/>
        <end position="229"/>
    </location>
</feature>
<evidence type="ECO:0000313" key="2">
    <source>
        <dbReference type="EMBL" id="KPM05626.1"/>
    </source>
</evidence>
<feature type="region of interest" description="Disordered" evidence="1">
    <location>
        <begin position="144"/>
        <end position="177"/>
    </location>
</feature>
<feature type="compositionally biased region" description="Low complexity" evidence="1">
    <location>
        <begin position="160"/>
        <end position="175"/>
    </location>
</feature>
<sequence>MNRINQHRKRIVISDQCSVSKNKNFPTESIKLIRSEGSIHCRNACNRNSDCFLNNQTNFSNLFKRYCSELKELKDYFDVKYSRLKVLEEKINDLFTEDRSFDVYHSCRSRDLESKEKNCFENNNCYSYCGNSNEYPRKKTDLLIQNDDDDDDDDDDDNVDNNPNNPNGNKTNDSNSLMFEPIINIQIKDEINEEFVEEVEEQEEEDEDNGLEEVEKEVIENDGNNKDDGILAKKIYTGRRNFSTENQTKIVNNQSDVSNESMKITPIKTLVGKKLAANIHTKNEFMQMIQRCKQERSLTKEKISANVYMLRCSDDNSILGYQCSIDDCSYMHFLRAQVNRHFKNFHSKICSHCNQRFRRPYELSLHLKEIGRKQQSQLE</sequence>
<name>A0A132A3Q4_SARSC</name>
<feature type="compositionally biased region" description="Acidic residues" evidence="1">
    <location>
        <begin position="196"/>
        <end position="215"/>
    </location>
</feature>
<dbReference type="VEuPathDB" id="VectorBase:SSCA008066"/>
<dbReference type="Proteomes" id="UP000616769">
    <property type="component" value="Unassembled WGS sequence"/>
</dbReference>
<reference evidence="2 3" key="1">
    <citation type="journal article" date="2015" name="Parasit. Vectors">
        <title>Draft genome of the scabies mite.</title>
        <authorList>
            <person name="Rider S.D.Jr."/>
            <person name="Morgan M.S."/>
            <person name="Arlian L.G."/>
        </authorList>
    </citation>
    <scope>NUCLEOTIDE SEQUENCE [LARGE SCALE GENOMIC DNA]</scope>
    <source>
        <strain evidence="2">Arlian Lab</strain>
    </source>
</reference>
<comment type="caution">
    <text evidence="2">The sequence shown here is derived from an EMBL/GenBank/DDBJ whole genome shotgun (WGS) entry which is preliminary data.</text>
</comment>
<dbReference type="EMBL" id="JXLN01010393">
    <property type="protein sequence ID" value="KPM05626.1"/>
    <property type="molecule type" value="Genomic_DNA"/>
</dbReference>
<proteinExistence type="predicted"/>
<gene>
    <name evidence="2" type="ORF">QR98_0040920</name>
</gene>
<accession>A0A132A3Q4</accession>
<organism evidence="2 3">
    <name type="scientific">Sarcoptes scabiei</name>
    <name type="common">Itch mite</name>
    <name type="synonym">Acarus scabiei</name>
    <dbReference type="NCBI Taxonomy" id="52283"/>
    <lineage>
        <taxon>Eukaryota</taxon>
        <taxon>Metazoa</taxon>
        <taxon>Ecdysozoa</taxon>
        <taxon>Arthropoda</taxon>
        <taxon>Chelicerata</taxon>
        <taxon>Arachnida</taxon>
        <taxon>Acari</taxon>
        <taxon>Acariformes</taxon>
        <taxon>Sarcoptiformes</taxon>
        <taxon>Astigmata</taxon>
        <taxon>Psoroptidia</taxon>
        <taxon>Sarcoptoidea</taxon>
        <taxon>Sarcoptidae</taxon>
        <taxon>Sarcoptinae</taxon>
        <taxon>Sarcoptes</taxon>
    </lineage>
</organism>
<evidence type="ECO:0000256" key="1">
    <source>
        <dbReference type="SAM" id="MobiDB-lite"/>
    </source>
</evidence>
<feature type="compositionally biased region" description="Acidic residues" evidence="1">
    <location>
        <begin position="146"/>
        <end position="159"/>
    </location>
</feature>